<dbReference type="Proteomes" id="UP001056708">
    <property type="component" value="Chromosome"/>
</dbReference>
<evidence type="ECO:0000256" key="1">
    <source>
        <dbReference type="SAM" id="Phobius"/>
    </source>
</evidence>
<reference evidence="2" key="1">
    <citation type="submission" date="2022-06" db="EMBL/GenBank/DDBJ databases">
        <title>Genome sequence of Phormidium yuhuli AB48 isolated from an industrial photobioreactor environment.</title>
        <authorList>
            <person name="Qiu Y."/>
            <person name="Noonan A.J.C."/>
            <person name="Dofher K."/>
            <person name="Koch M."/>
            <person name="Kieft B."/>
            <person name="Lin X."/>
            <person name="Ziels R.M."/>
            <person name="Hallam S.J."/>
        </authorList>
    </citation>
    <scope>NUCLEOTIDE SEQUENCE</scope>
    <source>
        <strain evidence="2">AB48</strain>
    </source>
</reference>
<organism evidence="2 3">
    <name type="scientific">Phormidium yuhuli AB48</name>
    <dbReference type="NCBI Taxonomy" id="2940671"/>
    <lineage>
        <taxon>Bacteria</taxon>
        <taxon>Bacillati</taxon>
        <taxon>Cyanobacteriota</taxon>
        <taxon>Cyanophyceae</taxon>
        <taxon>Oscillatoriophycideae</taxon>
        <taxon>Oscillatoriales</taxon>
        <taxon>Oscillatoriaceae</taxon>
        <taxon>Phormidium</taxon>
        <taxon>Phormidium yuhuli</taxon>
    </lineage>
</organism>
<feature type="transmembrane region" description="Helical" evidence="1">
    <location>
        <begin position="7"/>
        <end position="26"/>
    </location>
</feature>
<keyword evidence="3" id="KW-1185">Reference proteome</keyword>
<dbReference type="EMBL" id="CP098611">
    <property type="protein sequence ID" value="USR91134.1"/>
    <property type="molecule type" value="Genomic_DNA"/>
</dbReference>
<keyword evidence="1" id="KW-0472">Membrane</keyword>
<sequence length="67" mass="6917">MISSPKVGFLLAVSCVAAIAAVGSVFELSSGHPQYGVWLTRVILGLSVPLVVFAFLAAVREANANNS</sequence>
<keyword evidence="1" id="KW-1133">Transmembrane helix</keyword>
<feature type="transmembrane region" description="Helical" evidence="1">
    <location>
        <begin position="38"/>
        <end position="59"/>
    </location>
</feature>
<evidence type="ECO:0000313" key="3">
    <source>
        <dbReference type="Proteomes" id="UP001056708"/>
    </source>
</evidence>
<dbReference type="RefSeq" id="WP_252663165.1">
    <property type="nucleotide sequence ID" value="NZ_CP098611.1"/>
</dbReference>
<gene>
    <name evidence="2" type="ORF">NEA10_20300</name>
</gene>
<proteinExistence type="predicted"/>
<evidence type="ECO:0000313" key="2">
    <source>
        <dbReference type="EMBL" id="USR91134.1"/>
    </source>
</evidence>
<keyword evidence="1" id="KW-0812">Transmembrane</keyword>
<protein>
    <submittedName>
        <fullName evidence="2">Uncharacterized protein</fullName>
    </submittedName>
</protein>
<accession>A0ABY5ASD0</accession>
<name>A0ABY5ASD0_9CYAN</name>